<evidence type="ECO:0000256" key="6">
    <source>
        <dbReference type="RuleBase" id="RU004468"/>
    </source>
</evidence>
<evidence type="ECO:0000313" key="7">
    <source>
        <dbReference type="EMBL" id="OGY99381.1"/>
    </source>
</evidence>
<evidence type="ECO:0000313" key="8">
    <source>
        <dbReference type="Proteomes" id="UP000178880"/>
    </source>
</evidence>
<dbReference type="Gene3D" id="3.20.20.80">
    <property type="entry name" value="Glycosidases"/>
    <property type="match status" value="1"/>
</dbReference>
<organism evidence="7 8">
    <name type="scientific">Candidatus Liptonbacteria bacterium RIFCSPLOWO2_01_FULL_52_25</name>
    <dbReference type="NCBI Taxonomy" id="1798650"/>
    <lineage>
        <taxon>Bacteria</taxon>
        <taxon>Candidatus Liptoniibacteriota</taxon>
    </lineage>
</organism>
<dbReference type="InterPro" id="IPR017853">
    <property type="entry name" value="GH"/>
</dbReference>
<keyword evidence="2 6" id="KW-0378">Hydrolase</keyword>
<dbReference type="PROSITE" id="PS00572">
    <property type="entry name" value="GLYCOSYL_HYDROL_F1_1"/>
    <property type="match status" value="1"/>
</dbReference>
<evidence type="ECO:0000256" key="3">
    <source>
        <dbReference type="ARBA" id="ARBA00023295"/>
    </source>
</evidence>
<evidence type="ECO:0000256" key="5">
    <source>
        <dbReference type="RuleBase" id="RU003690"/>
    </source>
</evidence>
<dbReference type="PROSITE" id="PS00653">
    <property type="entry name" value="GLYCOSYL_HYDROL_F1_2"/>
    <property type="match status" value="1"/>
</dbReference>
<evidence type="ECO:0000256" key="2">
    <source>
        <dbReference type="ARBA" id="ARBA00022801"/>
    </source>
</evidence>
<dbReference type="SUPFAM" id="SSF51445">
    <property type="entry name" value="(Trans)glycosidases"/>
    <property type="match status" value="1"/>
</dbReference>
<dbReference type="InterPro" id="IPR018120">
    <property type="entry name" value="Glyco_hydro_1_AS"/>
</dbReference>
<evidence type="ECO:0000256" key="1">
    <source>
        <dbReference type="ARBA" id="ARBA00010838"/>
    </source>
</evidence>
<protein>
    <recommendedName>
        <fullName evidence="9">Beta-glucosidase</fullName>
    </recommendedName>
</protein>
<dbReference type="PRINTS" id="PR00131">
    <property type="entry name" value="GLHYDRLASE1"/>
</dbReference>
<name>A0A1G2CDV3_9BACT</name>
<dbReference type="Proteomes" id="UP000178880">
    <property type="component" value="Unassembled WGS sequence"/>
</dbReference>
<sequence length="419" mass="49808">MDQNFFWGAATSSHQVEGGNHNDWSEWELAADQRGRNADSRGQETRAQKAARLARKQQWPDYILNNYPNPLQEENYISGKACDHYNRFREDFDIAKSLGHNAHRFSIEWSRVEPEEGKFDEKEIAHYREVIRALRERGLEPFVTLWHWTLPVWLAEKGGVLNRDFPKLFSRYVEKVVAAYKNDVQFWITINEPEIYAAQCYFRGVWSPQKKGPLNFFLATHAIIRAHKAAYAAIKSNNADARVGIAKDNIYFSSSRWNILGVLARKAMRWMWNYYFLERMREYQDFIGLNYYFHRHFGTHPKELRSDMGWGIYPHAFYHVLRELKPYGVPIYVTENGIADARDAHRAKFIRENIKWMKRAMNEGVDVRGYFYWSLLDNFEWDKGFWPRFGLVEVNYKTMKRTIRPSALEYKKIINSWPK</sequence>
<dbReference type="PANTHER" id="PTHR10353:SF209">
    <property type="entry name" value="GALACTOLIPID GALACTOSYLTRANSFERASE SFR2, CHLOROPLASTIC"/>
    <property type="match status" value="1"/>
</dbReference>
<dbReference type="PANTHER" id="PTHR10353">
    <property type="entry name" value="GLYCOSYL HYDROLASE"/>
    <property type="match status" value="1"/>
</dbReference>
<keyword evidence="3 6" id="KW-0326">Glycosidase</keyword>
<comment type="caution">
    <text evidence="7">The sequence shown here is derived from an EMBL/GenBank/DDBJ whole genome shotgun (WGS) entry which is preliminary data.</text>
</comment>
<comment type="similarity">
    <text evidence="1 5">Belongs to the glycosyl hydrolase 1 family.</text>
</comment>
<dbReference type="GO" id="GO:0005975">
    <property type="term" value="P:carbohydrate metabolic process"/>
    <property type="evidence" value="ECO:0007669"/>
    <property type="project" value="InterPro"/>
</dbReference>
<dbReference type="AlphaFoldDB" id="A0A1G2CDV3"/>
<dbReference type="GO" id="GO:0008422">
    <property type="term" value="F:beta-glucosidase activity"/>
    <property type="evidence" value="ECO:0007669"/>
    <property type="project" value="TreeGrafter"/>
</dbReference>
<dbReference type="EMBL" id="MHLA01000015">
    <property type="protein sequence ID" value="OGY99381.1"/>
    <property type="molecule type" value="Genomic_DNA"/>
</dbReference>
<dbReference type="InterPro" id="IPR001360">
    <property type="entry name" value="Glyco_hydro_1"/>
</dbReference>
<gene>
    <name evidence="7" type="ORF">A2945_00805</name>
</gene>
<reference evidence="7 8" key="1">
    <citation type="journal article" date="2016" name="Nat. Commun.">
        <title>Thousands of microbial genomes shed light on interconnected biogeochemical processes in an aquifer system.</title>
        <authorList>
            <person name="Anantharaman K."/>
            <person name="Brown C.T."/>
            <person name="Hug L.A."/>
            <person name="Sharon I."/>
            <person name="Castelle C.J."/>
            <person name="Probst A.J."/>
            <person name="Thomas B.C."/>
            <person name="Singh A."/>
            <person name="Wilkins M.J."/>
            <person name="Karaoz U."/>
            <person name="Brodie E.L."/>
            <person name="Williams K.H."/>
            <person name="Hubbard S.S."/>
            <person name="Banfield J.F."/>
        </authorList>
    </citation>
    <scope>NUCLEOTIDE SEQUENCE [LARGE SCALE GENOMIC DNA]</scope>
</reference>
<feature type="active site" description="Nucleophile" evidence="4">
    <location>
        <position position="335"/>
    </location>
</feature>
<dbReference type="STRING" id="1798650.A2945_00805"/>
<accession>A0A1G2CDV3</accession>
<dbReference type="Pfam" id="PF00232">
    <property type="entry name" value="Glyco_hydro_1"/>
    <property type="match status" value="2"/>
</dbReference>
<evidence type="ECO:0000256" key="4">
    <source>
        <dbReference type="PROSITE-ProRule" id="PRU10055"/>
    </source>
</evidence>
<proteinExistence type="inferred from homology"/>
<evidence type="ECO:0008006" key="9">
    <source>
        <dbReference type="Google" id="ProtNLM"/>
    </source>
</evidence>
<dbReference type="InterPro" id="IPR033132">
    <property type="entry name" value="GH_1_N_CS"/>
</dbReference>